<evidence type="ECO:0000313" key="2">
    <source>
        <dbReference type="EMBL" id="MBA2936251.1"/>
    </source>
</evidence>
<accession>A0A838LAG3</accession>
<keyword evidence="3" id="KW-1185">Reference proteome</keyword>
<proteinExistence type="predicted"/>
<name>A0A838LAG3_9SPHN</name>
<organism evidence="2 3">
    <name type="scientific">Sphingomonas chungangi</name>
    <dbReference type="NCBI Taxonomy" id="2683589"/>
    <lineage>
        <taxon>Bacteria</taxon>
        <taxon>Pseudomonadati</taxon>
        <taxon>Pseudomonadota</taxon>
        <taxon>Alphaproteobacteria</taxon>
        <taxon>Sphingomonadales</taxon>
        <taxon>Sphingomonadaceae</taxon>
        <taxon>Sphingomonas</taxon>
    </lineage>
</organism>
<comment type="caution">
    <text evidence="2">The sequence shown here is derived from an EMBL/GenBank/DDBJ whole genome shotgun (WGS) entry which is preliminary data.</text>
</comment>
<dbReference type="AlphaFoldDB" id="A0A838LAG3"/>
<protein>
    <submittedName>
        <fullName evidence="2">Uncharacterized protein</fullName>
    </submittedName>
</protein>
<keyword evidence="1" id="KW-0812">Transmembrane</keyword>
<keyword evidence="1" id="KW-0472">Membrane</keyword>
<evidence type="ECO:0000313" key="3">
    <source>
        <dbReference type="Proteomes" id="UP000570166"/>
    </source>
</evidence>
<dbReference type="RefSeq" id="WP_160364126.1">
    <property type="nucleotide sequence ID" value="NZ_JACEIB010000027.1"/>
</dbReference>
<gene>
    <name evidence="2" type="ORF">HZF05_19390</name>
</gene>
<reference evidence="2 3" key="1">
    <citation type="submission" date="2020-07" db="EMBL/GenBank/DDBJ databases">
        <authorList>
            <person name="Sun Q."/>
        </authorList>
    </citation>
    <scope>NUCLEOTIDE SEQUENCE [LARGE SCALE GENOMIC DNA]</scope>
    <source>
        <strain evidence="2 3">CGMCC 1.13654</strain>
    </source>
</reference>
<evidence type="ECO:0000256" key="1">
    <source>
        <dbReference type="SAM" id="Phobius"/>
    </source>
</evidence>
<feature type="transmembrane region" description="Helical" evidence="1">
    <location>
        <begin position="49"/>
        <end position="71"/>
    </location>
</feature>
<sequence>MAQIMLRRWPWLLHGGGVILFMMAGASEHGLAAIGLGHAGHEPPLAYLLALATFLLASAGVALAVMGPRLFRKVVVADRWLPHVPAAFREHHKAEDQS</sequence>
<dbReference type="Proteomes" id="UP000570166">
    <property type="component" value="Unassembled WGS sequence"/>
</dbReference>
<keyword evidence="1" id="KW-1133">Transmembrane helix</keyword>
<dbReference type="EMBL" id="JACEIB010000027">
    <property type="protein sequence ID" value="MBA2936251.1"/>
    <property type="molecule type" value="Genomic_DNA"/>
</dbReference>